<name>A0ABY9EDK5_9GAMM</name>
<accession>A0ABY9EDK5</accession>
<evidence type="ECO:0000256" key="1">
    <source>
        <dbReference type="SAM" id="SignalP"/>
    </source>
</evidence>
<organism evidence="2 3">
    <name type="scientific">Microbulbifer spongiae</name>
    <dbReference type="NCBI Taxonomy" id="2944933"/>
    <lineage>
        <taxon>Bacteria</taxon>
        <taxon>Pseudomonadati</taxon>
        <taxon>Pseudomonadota</taxon>
        <taxon>Gammaproteobacteria</taxon>
        <taxon>Cellvibrionales</taxon>
        <taxon>Microbulbiferaceae</taxon>
        <taxon>Microbulbifer</taxon>
    </lineage>
</organism>
<evidence type="ECO:0000313" key="2">
    <source>
        <dbReference type="EMBL" id="WKD51084.1"/>
    </source>
</evidence>
<keyword evidence="3" id="KW-1185">Reference proteome</keyword>
<sequence length="231" mass="24393">MQSILKWIVSGVLSALAVLSHAQHSDVVFDVDNGQIVIELEDHMHESGEGEAPEGGVLTSDGEVLLFEADFLDFHLGPFATDDPGYASHEESGVLNPGDFIGFSGVATLLFWDGSAWTTTTADQVTVVDIFDAETVFSSAGVAAGSSGFVGVADAVGGFHSHIDYEINPDAAMGAYLIEMQLLGFDSTGSNQIYGTSESYYIAFNFGLDEAAYEASIDAFLANASAVVQRQ</sequence>
<feature type="signal peptide" evidence="1">
    <location>
        <begin position="1"/>
        <end position="22"/>
    </location>
</feature>
<protein>
    <recommendedName>
        <fullName evidence="4">PEP-CTERM sorting domain-containing protein</fullName>
    </recommendedName>
</protein>
<dbReference type="EMBL" id="CP098023">
    <property type="protein sequence ID" value="WKD51084.1"/>
    <property type="molecule type" value="Genomic_DNA"/>
</dbReference>
<dbReference type="RefSeq" id="WP_301418017.1">
    <property type="nucleotide sequence ID" value="NZ_CP098023.1"/>
</dbReference>
<dbReference type="Proteomes" id="UP001321520">
    <property type="component" value="Chromosome"/>
</dbReference>
<keyword evidence="1" id="KW-0732">Signal</keyword>
<feature type="chain" id="PRO_5045269240" description="PEP-CTERM sorting domain-containing protein" evidence="1">
    <location>
        <begin position="23"/>
        <end position="231"/>
    </location>
</feature>
<reference evidence="2 3" key="1">
    <citation type="submission" date="2022-05" db="EMBL/GenBank/DDBJ databases">
        <title>Microbulbifer sp. nov., isolated from sponge.</title>
        <authorList>
            <person name="Gao L."/>
        </authorList>
    </citation>
    <scope>NUCLEOTIDE SEQUENCE [LARGE SCALE GENOMIC DNA]</scope>
    <source>
        <strain evidence="2 3">MI-G</strain>
    </source>
</reference>
<evidence type="ECO:0008006" key="4">
    <source>
        <dbReference type="Google" id="ProtNLM"/>
    </source>
</evidence>
<proteinExistence type="predicted"/>
<gene>
    <name evidence="2" type="ORF">M8T91_06580</name>
</gene>
<evidence type="ECO:0000313" key="3">
    <source>
        <dbReference type="Proteomes" id="UP001321520"/>
    </source>
</evidence>